<sequence>MFLQLDEIRQRLDVIFLPLEQEGVTGMRLLAQSDADASMRALENAQEALDVKFPLAFLHLVCKFDFGEFEVCNVCFGTGGDYASELVRLNSTDEYGGKWWQGKTRPANLIVFAVGDPWIFLIDCADGAIYAWLLGDEELCGRRVASDFERFFRALAGIGIARLSKKGVPSAEEIVKFVQASDDKAIEFWREMAEI</sequence>
<dbReference type="PATRIC" id="fig|1244083.3.peg.1500"/>
<proteinExistence type="predicted"/>
<dbReference type="AlphaFoldDB" id="M5IRG8"/>
<dbReference type="Proteomes" id="UP000011939">
    <property type="component" value="Unassembled WGS sequence"/>
</dbReference>
<comment type="caution">
    <text evidence="2">The sequence shown here is derived from an EMBL/GenBank/DDBJ whole genome shotgun (WGS) entry which is preliminary data.</text>
</comment>
<dbReference type="SUPFAM" id="SSF160631">
    <property type="entry name" value="SMI1/KNR4-like"/>
    <property type="match status" value="1"/>
</dbReference>
<accession>M5IRG8</accession>
<dbReference type="InterPro" id="IPR018958">
    <property type="entry name" value="Knr4/Smi1-like_dom"/>
</dbReference>
<dbReference type="OrthoDB" id="2990718at2"/>
<feature type="domain" description="Knr4/Smi1-like" evidence="1">
    <location>
        <begin position="39"/>
        <end position="153"/>
    </location>
</feature>
<dbReference type="eggNOG" id="ENOG5031ZJ0">
    <property type="taxonomic scope" value="Bacteria"/>
</dbReference>
<dbReference type="Gene3D" id="3.40.1580.10">
    <property type="entry name" value="SMI1/KNR4-like"/>
    <property type="match status" value="1"/>
</dbReference>
<protein>
    <recommendedName>
        <fullName evidence="1">Knr4/Smi1-like domain-containing protein</fullName>
    </recommendedName>
</protein>
<evidence type="ECO:0000313" key="3">
    <source>
        <dbReference type="Proteomes" id="UP000011939"/>
    </source>
</evidence>
<dbReference type="EMBL" id="AMZQ01000008">
    <property type="protein sequence ID" value="EKU11133.1"/>
    <property type="molecule type" value="Genomic_DNA"/>
</dbReference>
<evidence type="ECO:0000259" key="1">
    <source>
        <dbReference type="Pfam" id="PF09346"/>
    </source>
</evidence>
<reference evidence="2 3" key="1">
    <citation type="journal article" date="2013" name="Genome Announc.">
        <title>Genome Sequence of Campylobacter showae UNSWCD, Isolated from a Patient with Crohn's Disease.</title>
        <authorList>
            <person name="Tay A.P."/>
            <person name="Kaakoush N.O."/>
            <person name="Deshpande N.P."/>
            <person name="Chen Z."/>
            <person name="Mitchell H."/>
            <person name="Wilkins M.R."/>
        </authorList>
    </citation>
    <scope>NUCLEOTIDE SEQUENCE [LARGE SCALE GENOMIC DNA]</scope>
    <source>
        <strain evidence="2 3">CSUNSWCD</strain>
    </source>
</reference>
<dbReference type="STRING" id="1244083.CSUNSWCD_2256"/>
<dbReference type="RefSeq" id="WP_009495068.1">
    <property type="nucleotide sequence ID" value="NZ_AMZQ01000008.1"/>
</dbReference>
<gene>
    <name evidence="2" type="ORF">CSUNSWCD_2256</name>
</gene>
<dbReference type="Pfam" id="PF09346">
    <property type="entry name" value="SMI1_KNR4"/>
    <property type="match status" value="1"/>
</dbReference>
<evidence type="ECO:0000313" key="2">
    <source>
        <dbReference type="EMBL" id="EKU11133.1"/>
    </source>
</evidence>
<name>M5IRG8_9BACT</name>
<organism evidence="2 3">
    <name type="scientific">Campylobacter showae CSUNSWCD</name>
    <dbReference type="NCBI Taxonomy" id="1244083"/>
    <lineage>
        <taxon>Bacteria</taxon>
        <taxon>Pseudomonadati</taxon>
        <taxon>Campylobacterota</taxon>
        <taxon>Epsilonproteobacteria</taxon>
        <taxon>Campylobacterales</taxon>
        <taxon>Campylobacteraceae</taxon>
        <taxon>Campylobacter</taxon>
    </lineage>
</organism>
<dbReference type="InterPro" id="IPR037883">
    <property type="entry name" value="Knr4/Smi1-like_sf"/>
</dbReference>